<dbReference type="PATRIC" id="fig|61435.5.peg.857"/>
<organism evidence="2 3">
    <name type="scientific">Dehalococcoides mccartyi</name>
    <dbReference type="NCBI Taxonomy" id="61435"/>
    <lineage>
        <taxon>Bacteria</taxon>
        <taxon>Bacillati</taxon>
        <taxon>Chloroflexota</taxon>
        <taxon>Dehalococcoidia</taxon>
        <taxon>Dehalococcoidales</taxon>
        <taxon>Dehalococcoidaceae</taxon>
        <taxon>Dehalococcoides</taxon>
    </lineage>
</organism>
<dbReference type="AlphaFoldDB" id="A0A0V8LYM0"/>
<protein>
    <submittedName>
        <fullName evidence="2">FmdB family transcriptional regulator</fullName>
    </submittedName>
</protein>
<dbReference type="InterPro" id="IPR013429">
    <property type="entry name" value="Regulatory_FmdB_Zinc_ribbon"/>
</dbReference>
<dbReference type="SMART" id="SM00834">
    <property type="entry name" value="CxxC_CXXC_SSSS"/>
    <property type="match status" value="1"/>
</dbReference>
<feature type="domain" description="Putative regulatory protein FmdB zinc ribbon" evidence="1">
    <location>
        <begin position="1"/>
        <end position="42"/>
    </location>
</feature>
<dbReference type="GeneID" id="3229970"/>
<dbReference type="EMBL" id="JGYD01000026">
    <property type="protein sequence ID" value="KSV16457.1"/>
    <property type="molecule type" value="Genomic_DNA"/>
</dbReference>
<name>A0A0V8LYM0_9CHLR</name>
<evidence type="ECO:0000259" key="1">
    <source>
        <dbReference type="SMART" id="SM00834"/>
    </source>
</evidence>
<dbReference type="NCBIfam" id="TIGR02605">
    <property type="entry name" value="CxxC_CxxC_SSSS"/>
    <property type="match status" value="1"/>
</dbReference>
<dbReference type="Pfam" id="PF09723">
    <property type="entry name" value="Zn_ribbon_8"/>
    <property type="match status" value="1"/>
</dbReference>
<evidence type="ECO:0000313" key="2">
    <source>
        <dbReference type="EMBL" id="KSV16457.1"/>
    </source>
</evidence>
<reference evidence="2 3" key="1">
    <citation type="journal article" date="2015" name="Sci. Rep.">
        <title>A comparative genomics and reductive dehalogenase gene transcription study of two chloroethene-respiring bacteria, Dehalococcoides mccartyi strains MB and 11a.</title>
        <authorList>
            <person name="Low A."/>
            <person name="Shen Z."/>
            <person name="Cheng D."/>
            <person name="Rogers M.J."/>
            <person name="Lee P.K."/>
            <person name="He J."/>
        </authorList>
    </citation>
    <scope>NUCLEOTIDE SEQUENCE [LARGE SCALE GENOMIC DNA]</scope>
    <source>
        <strain evidence="2 3">MB</strain>
    </source>
</reference>
<sequence length="128" mass="14584">MPIYEYSCSKCNKVFELMRPRSESSLSATCPVCNADAPRIISDFTHGVAFAKDGAESRRDSANEKMWISQQKVAEDKIKNPDPLKKWREEREKTCGKGPEAWVEYAKQEEAKEQKVKDYGTGFTGREV</sequence>
<comment type="caution">
    <text evidence="2">The sequence shown here is derived from an EMBL/GenBank/DDBJ whole genome shotgun (WGS) entry which is preliminary data.</text>
</comment>
<dbReference type="RefSeq" id="WP_010936471.1">
    <property type="nucleotide sequence ID" value="NZ_CP019865.1"/>
</dbReference>
<accession>A0A0V8LYM0</accession>
<proteinExistence type="predicted"/>
<evidence type="ECO:0000313" key="3">
    <source>
        <dbReference type="Proteomes" id="UP000053577"/>
    </source>
</evidence>
<dbReference type="Proteomes" id="UP000053577">
    <property type="component" value="Unassembled WGS sequence"/>
</dbReference>
<dbReference type="OrthoDB" id="9813321at2"/>
<gene>
    <name evidence="2" type="ORF">DA01_04315</name>
</gene>